<dbReference type="PANTHER" id="PTHR47152:SF2">
    <property type="entry name" value="SLR2084 PROTEIN"/>
    <property type="match status" value="1"/>
</dbReference>
<dbReference type="AlphaFoldDB" id="A0A5B8NIF5"/>
<evidence type="ECO:0000313" key="3">
    <source>
        <dbReference type="Proteomes" id="UP000318453"/>
    </source>
</evidence>
<keyword evidence="2" id="KW-0378">Hydrolase</keyword>
<keyword evidence="2" id="KW-0255">Endonuclease</keyword>
<accession>A0A5B8NIF5</accession>
<dbReference type="EMBL" id="CP042326">
    <property type="protein sequence ID" value="QDZ39013.1"/>
    <property type="molecule type" value="Genomic_DNA"/>
</dbReference>
<dbReference type="CDD" id="cd06260">
    <property type="entry name" value="DUF820-like"/>
    <property type="match status" value="1"/>
</dbReference>
<dbReference type="Proteomes" id="UP000318453">
    <property type="component" value="Chromosome"/>
</dbReference>
<sequence length="214" mass="24788">MTTTLEAAIAEHYIQLHPVSWETFNQLLEDLGDNRNKRLTYYQKTLQVMSPLGQHENNNRFIDDLIRAITDELGLNLKKFGSLTLKSKPLQQGVEADSCHYIKNEFRVRGKQKIDLEIDPPPDLVLEIDITSGSLNKLPIYANFRVPEVWQYKGDQLKVFLLEEESKTYQEVKASKIFPFLDLNLIPKLIQQSLEIGETATLKQFRQWVRENAA</sequence>
<proteinExistence type="predicted"/>
<name>A0A5B8NIF5_9CHRO</name>
<gene>
    <name evidence="2" type="ORF">FRE64_03105</name>
</gene>
<evidence type="ECO:0000313" key="2">
    <source>
        <dbReference type="EMBL" id="QDZ39013.1"/>
    </source>
</evidence>
<dbReference type="SUPFAM" id="SSF52980">
    <property type="entry name" value="Restriction endonuclease-like"/>
    <property type="match status" value="1"/>
</dbReference>
<dbReference type="OrthoDB" id="427876at2"/>
<dbReference type="Pfam" id="PF05685">
    <property type="entry name" value="Uma2"/>
    <property type="match status" value="1"/>
</dbReference>
<dbReference type="GO" id="GO:0004519">
    <property type="term" value="F:endonuclease activity"/>
    <property type="evidence" value="ECO:0007669"/>
    <property type="project" value="UniProtKB-KW"/>
</dbReference>
<dbReference type="InterPro" id="IPR011335">
    <property type="entry name" value="Restrct_endonuc-II-like"/>
</dbReference>
<protein>
    <submittedName>
        <fullName evidence="2">Uma2 family endonuclease</fullName>
    </submittedName>
</protein>
<evidence type="ECO:0000259" key="1">
    <source>
        <dbReference type="Pfam" id="PF05685"/>
    </source>
</evidence>
<organism evidence="2 3">
    <name type="scientific">Euhalothece natronophila Z-M001</name>
    <dbReference type="NCBI Taxonomy" id="522448"/>
    <lineage>
        <taxon>Bacteria</taxon>
        <taxon>Bacillati</taxon>
        <taxon>Cyanobacteriota</taxon>
        <taxon>Cyanophyceae</taxon>
        <taxon>Oscillatoriophycideae</taxon>
        <taxon>Chroococcales</taxon>
        <taxon>Halothecacae</taxon>
        <taxon>Halothece cluster</taxon>
        <taxon>Euhalothece</taxon>
    </lineage>
</organism>
<keyword evidence="2" id="KW-0540">Nuclease</keyword>
<dbReference type="Gene3D" id="3.90.1570.10">
    <property type="entry name" value="tt1808, chain A"/>
    <property type="match status" value="1"/>
</dbReference>
<feature type="domain" description="Putative restriction endonuclease" evidence="1">
    <location>
        <begin position="21"/>
        <end position="182"/>
    </location>
</feature>
<dbReference type="InterPro" id="IPR008538">
    <property type="entry name" value="Uma2"/>
</dbReference>
<dbReference type="RefSeq" id="WP_146294622.1">
    <property type="nucleotide sequence ID" value="NZ_CP042326.1"/>
</dbReference>
<dbReference type="InterPro" id="IPR012296">
    <property type="entry name" value="Nuclease_put_TT1808"/>
</dbReference>
<dbReference type="KEGG" id="enn:FRE64_03105"/>
<dbReference type="PANTHER" id="PTHR47152">
    <property type="entry name" value="SLR2084 PROTEIN-RELATED"/>
    <property type="match status" value="1"/>
</dbReference>
<keyword evidence="3" id="KW-1185">Reference proteome</keyword>
<reference evidence="2" key="1">
    <citation type="submission" date="2019-08" db="EMBL/GenBank/DDBJ databases">
        <title>Carotenoids and Carotenoid Binding Proteins in the Halophilic Cyanobacterium Euhalothece sp. ZM00.</title>
        <authorList>
            <person name="Cho S.M."/>
            <person name="Song J.Y."/>
            <person name="Park Y.-I."/>
        </authorList>
    </citation>
    <scope>NUCLEOTIDE SEQUENCE [LARGE SCALE GENOMIC DNA]</scope>
    <source>
        <strain evidence="2">Z-M001</strain>
    </source>
</reference>